<reference evidence="3" key="1">
    <citation type="submission" date="2022-11" db="UniProtKB">
        <authorList>
            <consortium name="WormBaseParasite"/>
        </authorList>
    </citation>
    <scope>IDENTIFICATION</scope>
</reference>
<protein>
    <submittedName>
        <fullName evidence="3">Uncharacterized protein</fullName>
    </submittedName>
</protein>
<accession>A0A915DSI3</accession>
<dbReference type="Proteomes" id="UP000887574">
    <property type="component" value="Unplaced"/>
</dbReference>
<keyword evidence="2" id="KW-1185">Reference proteome</keyword>
<proteinExistence type="predicted"/>
<evidence type="ECO:0000313" key="3">
    <source>
        <dbReference type="WBParaSite" id="jg23194"/>
    </source>
</evidence>
<organism evidence="2 3">
    <name type="scientific">Ditylenchus dipsaci</name>
    <dbReference type="NCBI Taxonomy" id="166011"/>
    <lineage>
        <taxon>Eukaryota</taxon>
        <taxon>Metazoa</taxon>
        <taxon>Ecdysozoa</taxon>
        <taxon>Nematoda</taxon>
        <taxon>Chromadorea</taxon>
        <taxon>Rhabditida</taxon>
        <taxon>Tylenchina</taxon>
        <taxon>Tylenchomorpha</taxon>
        <taxon>Sphaerularioidea</taxon>
        <taxon>Anguinidae</taxon>
        <taxon>Anguininae</taxon>
        <taxon>Ditylenchus</taxon>
    </lineage>
</organism>
<name>A0A915DSI3_9BILA</name>
<evidence type="ECO:0000256" key="1">
    <source>
        <dbReference type="SAM" id="MobiDB-lite"/>
    </source>
</evidence>
<evidence type="ECO:0000313" key="2">
    <source>
        <dbReference type="Proteomes" id="UP000887574"/>
    </source>
</evidence>
<dbReference type="AlphaFoldDB" id="A0A915DSI3"/>
<sequence length="141" mass="15331">MSSNNEYHPGMGHQNKMVGQEGMRQTNMFARPGLQQGQQQQINNSTMFNGGGATGQAFDNGMSGGNANATSANSTVIKSYLDSMQQASTNEFRMPKNMHDFQNTHMPALHTIHNNHTNNSGETLHAFQQLNPSQMAAAGEC</sequence>
<feature type="region of interest" description="Disordered" evidence="1">
    <location>
        <begin position="44"/>
        <end position="66"/>
    </location>
</feature>
<dbReference type="WBParaSite" id="jg23194">
    <property type="protein sequence ID" value="jg23194"/>
    <property type="gene ID" value="jg23194"/>
</dbReference>